<name>A0ABQ4Y2F0_9ASTR</name>
<organism evidence="1 2">
    <name type="scientific">Tanacetum coccineum</name>
    <dbReference type="NCBI Taxonomy" id="301880"/>
    <lineage>
        <taxon>Eukaryota</taxon>
        <taxon>Viridiplantae</taxon>
        <taxon>Streptophyta</taxon>
        <taxon>Embryophyta</taxon>
        <taxon>Tracheophyta</taxon>
        <taxon>Spermatophyta</taxon>
        <taxon>Magnoliopsida</taxon>
        <taxon>eudicotyledons</taxon>
        <taxon>Gunneridae</taxon>
        <taxon>Pentapetalae</taxon>
        <taxon>asterids</taxon>
        <taxon>campanulids</taxon>
        <taxon>Asterales</taxon>
        <taxon>Asteraceae</taxon>
        <taxon>Asteroideae</taxon>
        <taxon>Anthemideae</taxon>
        <taxon>Anthemidinae</taxon>
        <taxon>Tanacetum</taxon>
    </lineage>
</organism>
<reference evidence="1" key="2">
    <citation type="submission" date="2022-01" db="EMBL/GenBank/DDBJ databases">
        <authorList>
            <person name="Yamashiro T."/>
            <person name="Shiraishi A."/>
            <person name="Satake H."/>
            <person name="Nakayama K."/>
        </authorList>
    </citation>
    <scope>NUCLEOTIDE SEQUENCE</scope>
</reference>
<proteinExistence type="predicted"/>
<dbReference type="SUPFAM" id="SSF81383">
    <property type="entry name" value="F-box domain"/>
    <property type="match status" value="1"/>
</dbReference>
<protein>
    <recommendedName>
        <fullName evidence="3">F-box domain-containing protein</fullName>
    </recommendedName>
</protein>
<evidence type="ECO:0000313" key="1">
    <source>
        <dbReference type="EMBL" id="GJS71567.1"/>
    </source>
</evidence>
<accession>A0ABQ4Y2F0</accession>
<dbReference type="EMBL" id="BQNB010010016">
    <property type="protein sequence ID" value="GJS71567.1"/>
    <property type="molecule type" value="Genomic_DNA"/>
</dbReference>
<dbReference type="InterPro" id="IPR050796">
    <property type="entry name" value="SCF_F-box_component"/>
</dbReference>
<sequence>MMSQSHSTHGRGSSAQPHMVFTNDDLLTEILIRLPILCIHLFITVSKQWLQILTSPDFTDRRRKIPNLDPPAGIFANHRKRLFKCEFVSLDPILESRKSAMDNSLTLGFNEEADHVKILQSCNGSLLCSGSGSSTFYYAYNPSTNLFKRLPQPENSHDDSILHATGVFRMAFDPTKSCDYKVLTLYKFYIDDHDHPIITILEIPNGLHQGRNFLQSFVDDDIDSREFTIYEMMKGCSMWTVRDDIGSSEFTIYEMMKGSSMWSRREGDAFVVINLSGKVIKYNLISKTNNEIFDIGFNQTDDDDDDDVEFVPPFSVHPNLYEFILSRASV</sequence>
<dbReference type="PANTHER" id="PTHR31672:SF13">
    <property type="entry name" value="F-BOX PROTEIN CPR30-LIKE"/>
    <property type="match status" value="1"/>
</dbReference>
<dbReference type="InterPro" id="IPR036047">
    <property type="entry name" value="F-box-like_dom_sf"/>
</dbReference>
<evidence type="ECO:0000313" key="2">
    <source>
        <dbReference type="Proteomes" id="UP001151760"/>
    </source>
</evidence>
<gene>
    <name evidence="1" type="ORF">Tco_0704408</name>
</gene>
<comment type="caution">
    <text evidence="1">The sequence shown here is derived from an EMBL/GenBank/DDBJ whole genome shotgun (WGS) entry which is preliminary data.</text>
</comment>
<evidence type="ECO:0008006" key="3">
    <source>
        <dbReference type="Google" id="ProtNLM"/>
    </source>
</evidence>
<reference evidence="1" key="1">
    <citation type="journal article" date="2022" name="Int. J. Mol. Sci.">
        <title>Draft Genome of Tanacetum Coccineum: Genomic Comparison of Closely Related Tanacetum-Family Plants.</title>
        <authorList>
            <person name="Yamashiro T."/>
            <person name="Shiraishi A."/>
            <person name="Nakayama K."/>
            <person name="Satake H."/>
        </authorList>
    </citation>
    <scope>NUCLEOTIDE SEQUENCE</scope>
</reference>
<dbReference type="Proteomes" id="UP001151760">
    <property type="component" value="Unassembled WGS sequence"/>
</dbReference>
<keyword evidence="2" id="KW-1185">Reference proteome</keyword>
<dbReference type="PANTHER" id="PTHR31672">
    <property type="entry name" value="BNACNNG10540D PROTEIN"/>
    <property type="match status" value="1"/>
</dbReference>